<organism evidence="1 2">
    <name type="scientific">Pseudomonas taiwanensis SJ9</name>
    <dbReference type="NCBI Taxonomy" id="1388762"/>
    <lineage>
        <taxon>Bacteria</taxon>
        <taxon>Pseudomonadati</taxon>
        <taxon>Pseudomonadota</taxon>
        <taxon>Gammaproteobacteria</taxon>
        <taxon>Pseudomonadales</taxon>
        <taxon>Pseudomonadaceae</taxon>
        <taxon>Pseudomonas</taxon>
    </lineage>
</organism>
<proteinExistence type="predicted"/>
<dbReference type="AlphaFoldDB" id="V7DJA1"/>
<name>V7DJA1_9PSED</name>
<gene>
    <name evidence="1" type="ORF">O164_00440</name>
</gene>
<sequence>MILRIHFQMAWTGEKMGETLVVRKPVLMIS</sequence>
<comment type="caution">
    <text evidence="1">The sequence shown here is derived from an EMBL/GenBank/DDBJ whole genome shotgun (WGS) entry which is preliminary data.</text>
</comment>
<dbReference type="Proteomes" id="UP000018511">
    <property type="component" value="Unassembled WGS sequence"/>
</dbReference>
<evidence type="ECO:0000313" key="2">
    <source>
        <dbReference type="Proteomes" id="UP000018511"/>
    </source>
</evidence>
<protein>
    <submittedName>
        <fullName evidence="1">Uncharacterized protein</fullName>
    </submittedName>
</protein>
<reference evidence="1 2" key="1">
    <citation type="submission" date="2013-10" db="EMBL/GenBank/DDBJ databases">
        <title>Whole Genome Shotgun Sequence of Pseudomonas taiwanensis SJ9.</title>
        <authorList>
            <person name="Hong S.-J."/>
            <person name="Shin J.-H."/>
        </authorList>
    </citation>
    <scope>NUCLEOTIDE SEQUENCE [LARGE SCALE GENOMIC DNA]</scope>
    <source>
        <strain evidence="1 2">SJ9</strain>
    </source>
</reference>
<evidence type="ECO:0000313" key="1">
    <source>
        <dbReference type="EMBL" id="ESW41471.1"/>
    </source>
</evidence>
<accession>V7DJA1</accession>
<dbReference type="EMBL" id="AXUP01000002">
    <property type="protein sequence ID" value="ESW41471.1"/>
    <property type="molecule type" value="Genomic_DNA"/>
</dbReference>